<dbReference type="Ensembl" id="ENSCSAVT00000004236.1">
    <property type="protein sequence ID" value="ENSCSAVP00000004173.1"/>
    <property type="gene ID" value="ENSCSAVG00000002455.1"/>
</dbReference>
<dbReference type="Pfam" id="PF01805">
    <property type="entry name" value="Surp"/>
    <property type="match status" value="1"/>
</dbReference>
<dbReference type="GO" id="GO:0006874">
    <property type="term" value="P:intracellular calcium ion homeostasis"/>
    <property type="evidence" value="ECO:0007669"/>
    <property type="project" value="TreeGrafter"/>
</dbReference>
<feature type="domain" description="SURP motif" evidence="2">
    <location>
        <begin position="17"/>
        <end position="60"/>
    </location>
</feature>
<name>H2YFS5_CIOSA</name>
<dbReference type="GeneTree" id="ENSGT00730000111147"/>
<dbReference type="AlphaFoldDB" id="H2YFS5"/>
<dbReference type="PROSITE" id="PS50128">
    <property type="entry name" value="SURP"/>
    <property type="match status" value="1"/>
</dbReference>
<dbReference type="GO" id="GO:0048471">
    <property type="term" value="C:perinuclear region of cytoplasm"/>
    <property type="evidence" value="ECO:0007669"/>
    <property type="project" value="TreeGrafter"/>
</dbReference>
<reference evidence="4" key="1">
    <citation type="submission" date="2003-08" db="EMBL/GenBank/DDBJ databases">
        <authorList>
            <person name="Birren B."/>
            <person name="Nusbaum C."/>
            <person name="Abebe A."/>
            <person name="Abouelleil A."/>
            <person name="Adekoya E."/>
            <person name="Ait-zahra M."/>
            <person name="Allen N."/>
            <person name="Allen T."/>
            <person name="An P."/>
            <person name="Anderson M."/>
            <person name="Anderson S."/>
            <person name="Arachchi H."/>
            <person name="Armbruster J."/>
            <person name="Bachantsang P."/>
            <person name="Baldwin J."/>
            <person name="Barry A."/>
            <person name="Bayul T."/>
            <person name="Blitshsteyn B."/>
            <person name="Bloom T."/>
            <person name="Blye J."/>
            <person name="Boguslavskiy L."/>
            <person name="Borowsky M."/>
            <person name="Boukhgalter B."/>
            <person name="Brunache A."/>
            <person name="Butler J."/>
            <person name="Calixte N."/>
            <person name="Calvo S."/>
            <person name="Camarata J."/>
            <person name="Campo K."/>
            <person name="Chang J."/>
            <person name="Cheshatsang Y."/>
            <person name="Citroen M."/>
            <person name="Collymore A."/>
            <person name="Considine T."/>
            <person name="Cook A."/>
            <person name="Cooke P."/>
            <person name="Corum B."/>
            <person name="Cuomo C."/>
            <person name="David R."/>
            <person name="Dawoe T."/>
            <person name="Degray S."/>
            <person name="Dodge S."/>
            <person name="Dooley K."/>
            <person name="Dorje P."/>
            <person name="Dorjee K."/>
            <person name="Dorris L."/>
            <person name="Duffey N."/>
            <person name="Dupes A."/>
            <person name="Elkins T."/>
            <person name="Engels R."/>
            <person name="Erickson J."/>
            <person name="Farina A."/>
            <person name="Faro S."/>
            <person name="Ferreira P."/>
            <person name="Fischer H."/>
            <person name="Fitzgerald M."/>
            <person name="Foley K."/>
            <person name="Gage D."/>
            <person name="Galagan J."/>
            <person name="Gearin G."/>
            <person name="Gnerre S."/>
            <person name="Gnirke A."/>
            <person name="Goyette A."/>
            <person name="Graham J."/>
            <person name="Grandbois E."/>
            <person name="Gyaltsen K."/>
            <person name="Hafez N."/>
            <person name="Hagopian D."/>
            <person name="Hagos B."/>
            <person name="Hall J."/>
            <person name="Hatcher B."/>
            <person name="Heller A."/>
            <person name="Higgins H."/>
            <person name="Honan T."/>
            <person name="Horn A."/>
            <person name="Houde N."/>
            <person name="Hughes L."/>
            <person name="Hulme W."/>
            <person name="Husby E."/>
            <person name="Iliev I."/>
            <person name="Jaffe D."/>
            <person name="Jones C."/>
            <person name="Kamal M."/>
            <person name="Kamat A."/>
            <person name="Kamvysselis M."/>
            <person name="Karlsson E."/>
            <person name="Kells C."/>
            <person name="Kieu A."/>
            <person name="Kisner P."/>
            <person name="Kodira C."/>
            <person name="Kulbokas E."/>
            <person name="Labutti K."/>
            <person name="Lama D."/>
            <person name="Landers T."/>
            <person name="Leger J."/>
            <person name="Levine S."/>
            <person name="Lewis D."/>
            <person name="Lewis T."/>
            <person name="Lindblad-toh K."/>
            <person name="Liu X."/>
            <person name="Lokyitsang T."/>
            <person name="Lokyitsang Y."/>
            <person name="Lucien O."/>
            <person name="Lui A."/>
            <person name="Ma L.J."/>
            <person name="Mabbitt R."/>
            <person name="Macdonald J."/>
            <person name="Maclean C."/>
            <person name="Major J."/>
            <person name="Manning J."/>
            <person name="Marabella R."/>
            <person name="Maru K."/>
            <person name="Matthews C."/>
            <person name="Mauceli E."/>
            <person name="Mccarthy M."/>
            <person name="Mcdonough S."/>
            <person name="Mcghee T."/>
            <person name="Meldrim J."/>
            <person name="Meneus L."/>
            <person name="Mesirov J."/>
            <person name="Mihalev A."/>
            <person name="Mihova T."/>
            <person name="Mikkelsen T."/>
            <person name="Mlenga V."/>
            <person name="Moru K."/>
            <person name="Mozes J."/>
            <person name="Mulrain L."/>
            <person name="Munson G."/>
            <person name="Naylor J."/>
            <person name="Newes C."/>
            <person name="Nguyen C."/>
            <person name="Nguyen N."/>
            <person name="Nguyen T."/>
            <person name="Nicol R."/>
            <person name="Nielsen C."/>
            <person name="Nizzari M."/>
            <person name="Norbu C."/>
            <person name="Norbu N."/>
            <person name="O'donnell P."/>
            <person name="Okoawo O."/>
            <person name="O'leary S."/>
            <person name="Omotosho B."/>
            <person name="O'neill K."/>
            <person name="Osman S."/>
            <person name="Parker S."/>
            <person name="Perrin D."/>
            <person name="Phunkhang P."/>
            <person name="Piqani B."/>
            <person name="Purcell S."/>
            <person name="Rachupka T."/>
            <person name="Ramasamy U."/>
            <person name="Rameau R."/>
            <person name="Ray V."/>
            <person name="Raymond C."/>
            <person name="Retta R."/>
            <person name="Richardson S."/>
            <person name="Rise C."/>
            <person name="Rodriguez J."/>
            <person name="Rogers J."/>
            <person name="Rogov P."/>
            <person name="Rutman M."/>
            <person name="Schupbach R."/>
            <person name="Seaman C."/>
            <person name="Settipalli S."/>
            <person name="Sharpe T."/>
            <person name="Sheridan J."/>
            <person name="Sherpa N."/>
            <person name="Shi J."/>
            <person name="Smirnov S."/>
            <person name="Smith C."/>
            <person name="Sougnez C."/>
            <person name="Spencer B."/>
            <person name="Stalker J."/>
            <person name="Stange-thomann N."/>
            <person name="Stavropoulos S."/>
            <person name="Stetson K."/>
            <person name="Stone C."/>
            <person name="Stone S."/>
            <person name="Stubbs M."/>
            <person name="Talamas J."/>
            <person name="Tchuinga P."/>
            <person name="Tenzing P."/>
            <person name="Tesfaye S."/>
            <person name="Theodore J."/>
            <person name="Thoulutsang Y."/>
            <person name="Topham K."/>
            <person name="Towey S."/>
            <person name="Tsamla T."/>
            <person name="Tsomo N."/>
            <person name="Vallee D."/>
            <person name="Vassiliev H."/>
            <person name="Venkataraman V."/>
            <person name="Vinson J."/>
            <person name="Vo A."/>
            <person name="Wade C."/>
            <person name="Wang S."/>
            <person name="Wangchuk T."/>
            <person name="Wangdi T."/>
            <person name="Whittaker C."/>
            <person name="Wilkinson J."/>
            <person name="Wu Y."/>
            <person name="Wyman D."/>
            <person name="Yadav S."/>
            <person name="Yang S."/>
            <person name="Yang X."/>
            <person name="Yeager S."/>
            <person name="Yee E."/>
            <person name="Young G."/>
            <person name="Zainoun J."/>
            <person name="Zembeck L."/>
            <person name="Zimmer A."/>
            <person name="Zody M."/>
            <person name="Lander E."/>
        </authorList>
    </citation>
    <scope>NUCLEOTIDE SEQUENCE [LARGE SCALE GENOMIC DNA]</scope>
</reference>
<feature type="region of interest" description="Disordered" evidence="1">
    <location>
        <begin position="72"/>
        <end position="168"/>
    </location>
</feature>
<evidence type="ECO:0000256" key="1">
    <source>
        <dbReference type="SAM" id="MobiDB-lite"/>
    </source>
</evidence>
<dbReference type="SMART" id="SM00648">
    <property type="entry name" value="SWAP"/>
    <property type="match status" value="1"/>
</dbReference>
<dbReference type="PANTHER" id="PTHR12323:SF0">
    <property type="entry name" value="CALCIUM HOMEOSTASIS ENDOPLASMIC RETICULUM PROTEIN"/>
    <property type="match status" value="1"/>
</dbReference>
<feature type="compositionally biased region" description="Basic and acidic residues" evidence="1">
    <location>
        <begin position="156"/>
        <end position="168"/>
    </location>
</feature>
<reference evidence="3" key="3">
    <citation type="submission" date="2025-09" db="UniProtKB">
        <authorList>
            <consortium name="Ensembl"/>
        </authorList>
    </citation>
    <scope>IDENTIFICATION</scope>
</reference>
<reference evidence="3" key="2">
    <citation type="submission" date="2025-08" db="UniProtKB">
        <authorList>
            <consortium name="Ensembl"/>
        </authorList>
    </citation>
    <scope>IDENTIFICATION</scope>
</reference>
<proteinExistence type="predicted"/>
<feature type="compositionally biased region" description="Polar residues" evidence="1">
    <location>
        <begin position="72"/>
        <end position="94"/>
    </location>
</feature>
<evidence type="ECO:0000313" key="3">
    <source>
        <dbReference type="Ensembl" id="ENSCSAVP00000004173.1"/>
    </source>
</evidence>
<dbReference type="GO" id="GO:0003723">
    <property type="term" value="F:RNA binding"/>
    <property type="evidence" value="ECO:0007669"/>
    <property type="project" value="InterPro"/>
</dbReference>
<dbReference type="InterPro" id="IPR035967">
    <property type="entry name" value="SWAP/Surp_sf"/>
</dbReference>
<organism evidence="3 4">
    <name type="scientific">Ciona savignyi</name>
    <name type="common">Pacific transparent sea squirt</name>
    <dbReference type="NCBI Taxonomy" id="51511"/>
    <lineage>
        <taxon>Eukaryota</taxon>
        <taxon>Metazoa</taxon>
        <taxon>Chordata</taxon>
        <taxon>Tunicata</taxon>
        <taxon>Ascidiacea</taxon>
        <taxon>Phlebobranchia</taxon>
        <taxon>Cionidae</taxon>
        <taxon>Ciona</taxon>
    </lineage>
</organism>
<accession>H2YFS5</accession>
<dbReference type="SUPFAM" id="SSF109905">
    <property type="entry name" value="Surp module (SWAP domain)"/>
    <property type="match status" value="1"/>
</dbReference>
<feature type="compositionally biased region" description="Low complexity" evidence="1">
    <location>
        <begin position="95"/>
        <end position="111"/>
    </location>
</feature>
<protein>
    <recommendedName>
        <fullName evidence="2">SURP motif domain-containing protein</fullName>
    </recommendedName>
</protein>
<sequence length="168" mass="19081">MDSGVPKAPDEPEVKNIIDKLANFVARNGLEFENMTKSKQRNNPKFSFLFGGQHFGYYRYKLASEQQVVSMQRMNMNNQPGGPDQMVQQSLQNAPWQQQGGFPPYQGGPRPSQMPPRPPAAMHSAPWQQHRPPHFPQHNIGGPRHQSPSQPPRNVTPHDPEIEKLEQD</sequence>
<dbReference type="InterPro" id="IPR000061">
    <property type="entry name" value="Surp"/>
</dbReference>
<evidence type="ECO:0000313" key="4">
    <source>
        <dbReference type="Proteomes" id="UP000007875"/>
    </source>
</evidence>
<dbReference type="HOGENOM" id="CLU_1590135_0_0_1"/>
<dbReference type="PANTHER" id="PTHR12323">
    <property type="entry name" value="SR-RELATED CTD ASSOCIATED FACTOR 6"/>
    <property type="match status" value="1"/>
</dbReference>
<dbReference type="GO" id="GO:0006396">
    <property type="term" value="P:RNA processing"/>
    <property type="evidence" value="ECO:0007669"/>
    <property type="project" value="InterPro"/>
</dbReference>
<keyword evidence="4" id="KW-1185">Reference proteome</keyword>
<evidence type="ECO:0000259" key="2">
    <source>
        <dbReference type="PROSITE" id="PS50128"/>
    </source>
</evidence>
<dbReference type="Gene3D" id="1.10.10.790">
    <property type="entry name" value="Surp module"/>
    <property type="match status" value="1"/>
</dbReference>
<dbReference type="Proteomes" id="UP000007875">
    <property type="component" value="Unassembled WGS sequence"/>
</dbReference>